<evidence type="ECO:0000256" key="7">
    <source>
        <dbReference type="ARBA" id="ARBA00023242"/>
    </source>
</evidence>
<dbReference type="PANTHER" id="PTHR12172:SF1">
    <property type="entry name" value="P-LOOP CONTAINING NUCLEOSIDE TRIPHOSPHATE HYDROLASES SUPERFAMILY PROTEIN"/>
    <property type="match status" value="1"/>
</dbReference>
<feature type="compositionally biased region" description="Acidic residues" evidence="9">
    <location>
        <begin position="39"/>
        <end position="49"/>
    </location>
</feature>
<evidence type="ECO:0000256" key="9">
    <source>
        <dbReference type="SAM" id="MobiDB-lite"/>
    </source>
</evidence>
<organism evidence="11 12">
    <name type="scientific">Eruca vesicaria subsp. sativa</name>
    <name type="common">Garden rocket</name>
    <name type="synonym">Eruca sativa</name>
    <dbReference type="NCBI Taxonomy" id="29727"/>
    <lineage>
        <taxon>Eukaryota</taxon>
        <taxon>Viridiplantae</taxon>
        <taxon>Streptophyta</taxon>
        <taxon>Embryophyta</taxon>
        <taxon>Tracheophyta</taxon>
        <taxon>Spermatophyta</taxon>
        <taxon>Magnoliopsida</taxon>
        <taxon>eudicotyledons</taxon>
        <taxon>Gunneridae</taxon>
        <taxon>Pentapetalae</taxon>
        <taxon>rosids</taxon>
        <taxon>malvids</taxon>
        <taxon>Brassicales</taxon>
        <taxon>Brassicaceae</taxon>
        <taxon>Brassiceae</taxon>
        <taxon>Eruca</taxon>
    </lineage>
</organism>
<comment type="caution">
    <text evidence="11">The sequence shown here is derived from an EMBL/GenBank/DDBJ whole genome shotgun (WGS) entry which is preliminary data.</text>
</comment>
<reference evidence="11 12" key="1">
    <citation type="submission" date="2022-03" db="EMBL/GenBank/DDBJ databases">
        <authorList>
            <person name="Macdonald S."/>
            <person name="Ahmed S."/>
            <person name="Newling K."/>
        </authorList>
    </citation>
    <scope>NUCLEOTIDE SEQUENCE [LARGE SCALE GENOMIC DNA]</scope>
</reference>
<keyword evidence="5" id="KW-0227">DNA damage</keyword>
<keyword evidence="3" id="KW-0235">DNA replication</keyword>
<keyword evidence="6" id="KW-0067">ATP-binding</keyword>
<keyword evidence="4" id="KW-0547">Nucleotide-binding</keyword>
<dbReference type="AlphaFoldDB" id="A0ABC8K845"/>
<keyword evidence="8" id="KW-0131">Cell cycle</keyword>
<proteinExistence type="inferred from homology"/>
<keyword evidence="7" id="KW-0539">Nucleus</keyword>
<feature type="region of interest" description="Disordered" evidence="9">
    <location>
        <begin position="123"/>
        <end position="147"/>
    </location>
</feature>
<comment type="subcellular location">
    <subcellularLocation>
        <location evidence="1">Nucleus</location>
    </subcellularLocation>
</comment>
<dbReference type="FunFam" id="3.40.50.300:FF:001758">
    <property type="entry name" value="p-loop containing nucleoside triphosphate hydrolase superfamily protein"/>
    <property type="match status" value="1"/>
</dbReference>
<gene>
    <name evidence="11" type="ORF">ERUC_LOCUS20502</name>
</gene>
<dbReference type="Pfam" id="PF00004">
    <property type="entry name" value="AAA"/>
    <property type="match status" value="1"/>
</dbReference>
<dbReference type="GO" id="GO:0005634">
    <property type="term" value="C:nucleus"/>
    <property type="evidence" value="ECO:0007669"/>
    <property type="project" value="UniProtKB-SubCell"/>
</dbReference>
<dbReference type="CDD" id="cd18140">
    <property type="entry name" value="HLD_clamp_RFC"/>
    <property type="match status" value="1"/>
</dbReference>
<evidence type="ECO:0000256" key="8">
    <source>
        <dbReference type="ARBA" id="ARBA00023306"/>
    </source>
</evidence>
<dbReference type="Gene3D" id="3.40.50.300">
    <property type="entry name" value="P-loop containing nucleotide triphosphate hydrolases"/>
    <property type="match status" value="1"/>
</dbReference>
<feature type="compositionally biased region" description="Basic residues" evidence="9">
    <location>
        <begin position="57"/>
        <end position="89"/>
    </location>
</feature>
<evidence type="ECO:0000256" key="4">
    <source>
        <dbReference type="ARBA" id="ARBA00022741"/>
    </source>
</evidence>
<dbReference type="InterPro" id="IPR047854">
    <property type="entry name" value="RFC_lid"/>
</dbReference>
<dbReference type="GO" id="GO:0006974">
    <property type="term" value="P:DNA damage response"/>
    <property type="evidence" value="ECO:0007669"/>
    <property type="project" value="UniProtKB-KW"/>
</dbReference>
<dbReference type="InterPro" id="IPR004582">
    <property type="entry name" value="Checkpoint_prot_Rad17_Rad24"/>
</dbReference>
<dbReference type="PANTHER" id="PTHR12172">
    <property type="entry name" value="CELL CYCLE CHECKPOINT PROTEIN RAD17"/>
    <property type="match status" value="1"/>
</dbReference>
<evidence type="ECO:0000313" key="12">
    <source>
        <dbReference type="Proteomes" id="UP001642260"/>
    </source>
</evidence>
<dbReference type="InterPro" id="IPR003959">
    <property type="entry name" value="ATPase_AAA_core"/>
</dbReference>
<feature type="domain" description="ATPase AAA-type core" evidence="10">
    <location>
        <begin position="329"/>
        <end position="469"/>
    </location>
</feature>
<evidence type="ECO:0000256" key="6">
    <source>
        <dbReference type="ARBA" id="ARBA00022840"/>
    </source>
</evidence>
<evidence type="ECO:0000256" key="2">
    <source>
        <dbReference type="ARBA" id="ARBA00006168"/>
    </source>
</evidence>
<dbReference type="GO" id="GO:0006260">
    <property type="term" value="P:DNA replication"/>
    <property type="evidence" value="ECO:0007669"/>
    <property type="project" value="UniProtKB-KW"/>
</dbReference>
<accession>A0ABC8K845</accession>
<sequence length="1004" mass="111483">MDESGERDGVAATAIQTPRRSVRRKLVQSTLLPRKPEDVMIESDGDGDGDFCSSQGKKTRKQRTPKKNGASKKMAKGKSPRKSTPKKNTTRNGAVAADDQTYVSPQVPNLRLEAKLRAEEDSRMSAGKQLHPFFSSRKGGKKSQETAAAVENGTCQDQIVTIGPIHVFERLQDGYRTIDWKNWTFVEHASTTWSPREQIKSDSLKLGLKEVDLNELATLLHSDVCIIDDEEPEQCATQSADATRESGLSRSSLWVDKYQPRSASEVCGNTEAVKLMNEWMCQWRERGFQASQDILMSDAEKSQNSDYNCSGSDSDSENTSAEDCLKNVLLIVGPVGSGKSAAVYACAKEQGFKILESNASECRSGAIVKQKFGEALKSNSLSRSLEPLFNSCTDGNEVDVIEVEPVLQSQNDRANLKPLILFEDVDISLADDRGLISAIQDIAEKAKGPVVLTANDKNHGLPNNLERIETFFSLPSTKELFSHLSTVCAAEEVKVNPDSLERLTIFSGGDIRKAIMQLQFWFQSKSKRVRKAKNTGDPDRFDHEAGHVLLPKIIAQDFPSQLSQFVDSEIAKSLSMAEESYNTIEVFVEEVENEKMLNRLWRRGTEKNTIEAKKAAMLRLNTCFENYDELDDVLSIPSELTDNSSQPLSLSRPNRRRRLNVVMSSDSEDERLSDISRVPESSYVPETIMDGEAELSPRAVSCGHFNGRVEASTSEDDVQNSPSAEIHIDKLQSFDRLMSTCEIIAQSSDGTMMEDCFKEYAESSQKMQQATDECSRIDCGMTFKAAQKPKLDTVQESWKKLCSSHVDLKTYLDSEPVEAPQVLDITHQITSLISEADLTHSRCLNFVAMEPMMNTSGDLDTSGLAHVLEQMTSIVAHKGFNFFTNQIATTGSVPTSSATMQDYTSSSGGCLDMKPETVLKSERMVELSGILESLVPPRSLKGRAFHEYASFIGQIARADPSNVSGAMETTRRRRSREARHYLSVDLSSEDIAFIGQHNTYRRDE</sequence>
<dbReference type="EMBL" id="CAKOAT010197376">
    <property type="protein sequence ID" value="CAH8354747.1"/>
    <property type="molecule type" value="Genomic_DNA"/>
</dbReference>
<dbReference type="Gene3D" id="1.10.8.60">
    <property type="match status" value="1"/>
</dbReference>
<evidence type="ECO:0000256" key="1">
    <source>
        <dbReference type="ARBA" id="ARBA00004123"/>
    </source>
</evidence>
<dbReference type="InterPro" id="IPR027417">
    <property type="entry name" value="P-loop_NTPase"/>
</dbReference>
<comment type="similarity">
    <text evidence="2">Belongs to the rad17/RAD24 family.</text>
</comment>
<evidence type="ECO:0000256" key="5">
    <source>
        <dbReference type="ARBA" id="ARBA00022763"/>
    </source>
</evidence>
<dbReference type="SUPFAM" id="SSF52540">
    <property type="entry name" value="P-loop containing nucleoside triphosphate hydrolases"/>
    <property type="match status" value="1"/>
</dbReference>
<evidence type="ECO:0000256" key="3">
    <source>
        <dbReference type="ARBA" id="ARBA00022705"/>
    </source>
</evidence>
<dbReference type="GO" id="GO:0005524">
    <property type="term" value="F:ATP binding"/>
    <property type="evidence" value="ECO:0007669"/>
    <property type="project" value="UniProtKB-KW"/>
</dbReference>
<feature type="region of interest" description="Disordered" evidence="9">
    <location>
        <begin position="1"/>
        <end position="99"/>
    </location>
</feature>
<keyword evidence="12" id="KW-1185">Reference proteome</keyword>
<name>A0ABC8K845_ERUVS</name>
<evidence type="ECO:0000259" key="10">
    <source>
        <dbReference type="Pfam" id="PF00004"/>
    </source>
</evidence>
<dbReference type="Proteomes" id="UP001642260">
    <property type="component" value="Unassembled WGS sequence"/>
</dbReference>
<protein>
    <recommendedName>
        <fullName evidence="10">ATPase AAA-type core domain-containing protein</fullName>
    </recommendedName>
</protein>
<evidence type="ECO:0000313" key="11">
    <source>
        <dbReference type="EMBL" id="CAH8354747.1"/>
    </source>
</evidence>